<accession>A0AAE1E1I9</accession>
<reference evidence="2" key="1">
    <citation type="journal article" date="2023" name="G3 (Bethesda)">
        <title>A reference genome for the long-term kleptoplast-retaining sea slug Elysia crispata morphotype clarki.</title>
        <authorList>
            <person name="Eastman K.E."/>
            <person name="Pendleton A.L."/>
            <person name="Shaikh M.A."/>
            <person name="Suttiyut T."/>
            <person name="Ogas R."/>
            <person name="Tomko P."/>
            <person name="Gavelis G."/>
            <person name="Widhalm J.R."/>
            <person name="Wisecaver J.H."/>
        </authorList>
    </citation>
    <scope>NUCLEOTIDE SEQUENCE</scope>
    <source>
        <strain evidence="2">ECLA1</strain>
    </source>
</reference>
<name>A0AAE1E1I9_9GAST</name>
<dbReference type="PANTHER" id="PTHR37558:SF1">
    <property type="entry name" value="HTH CENPB-TYPE DOMAIN-CONTAINING PROTEIN"/>
    <property type="match status" value="1"/>
</dbReference>
<dbReference type="AlphaFoldDB" id="A0AAE1E1I9"/>
<evidence type="ECO:0000313" key="3">
    <source>
        <dbReference type="Proteomes" id="UP001283361"/>
    </source>
</evidence>
<protein>
    <submittedName>
        <fullName evidence="2">Uncharacterized protein</fullName>
    </submittedName>
</protein>
<keyword evidence="1" id="KW-0175">Coiled coil</keyword>
<dbReference type="EMBL" id="JAWDGP010001506">
    <property type="protein sequence ID" value="KAK3790891.1"/>
    <property type="molecule type" value="Genomic_DNA"/>
</dbReference>
<proteinExistence type="predicted"/>
<evidence type="ECO:0000313" key="2">
    <source>
        <dbReference type="EMBL" id="KAK3790891.1"/>
    </source>
</evidence>
<sequence length="146" mass="16910">MQRVIFTSDMDILVLREVIANLAFAMKNGTGWRQTAENLIKLPNFPPILTASIVRERTNLLVNQFYRENSANKSIGMEEEVTEKSVLLEEILERGEKKEAENKKKEEEDKAAGEMIRQQAMQGLKRELLFKISNIPYNPLWQKKKS</sequence>
<comment type="caution">
    <text evidence="2">The sequence shown here is derived from an EMBL/GenBank/DDBJ whole genome shotgun (WGS) entry which is preliminary data.</text>
</comment>
<evidence type="ECO:0000256" key="1">
    <source>
        <dbReference type="SAM" id="Coils"/>
    </source>
</evidence>
<organism evidence="2 3">
    <name type="scientific">Elysia crispata</name>
    <name type="common">lettuce slug</name>
    <dbReference type="NCBI Taxonomy" id="231223"/>
    <lineage>
        <taxon>Eukaryota</taxon>
        <taxon>Metazoa</taxon>
        <taxon>Spiralia</taxon>
        <taxon>Lophotrochozoa</taxon>
        <taxon>Mollusca</taxon>
        <taxon>Gastropoda</taxon>
        <taxon>Heterobranchia</taxon>
        <taxon>Euthyneura</taxon>
        <taxon>Panpulmonata</taxon>
        <taxon>Sacoglossa</taxon>
        <taxon>Placobranchoidea</taxon>
        <taxon>Plakobranchidae</taxon>
        <taxon>Elysia</taxon>
    </lineage>
</organism>
<dbReference type="PANTHER" id="PTHR37558">
    <property type="entry name" value="HTH CENPB-TYPE DOMAIN-CONTAINING PROTEIN"/>
    <property type="match status" value="1"/>
</dbReference>
<keyword evidence="3" id="KW-1185">Reference proteome</keyword>
<dbReference type="Proteomes" id="UP001283361">
    <property type="component" value="Unassembled WGS sequence"/>
</dbReference>
<feature type="coiled-coil region" evidence="1">
    <location>
        <begin position="88"/>
        <end position="117"/>
    </location>
</feature>
<gene>
    <name evidence="2" type="ORF">RRG08_007173</name>
</gene>